<protein>
    <recommendedName>
        <fullName evidence="4">Fucose-specific lectin</fullName>
    </recommendedName>
</protein>
<evidence type="ECO:0000313" key="2">
    <source>
        <dbReference type="EMBL" id="KAK6346043.1"/>
    </source>
</evidence>
<reference evidence="2 3" key="1">
    <citation type="submission" date="2019-10" db="EMBL/GenBank/DDBJ databases">
        <authorList>
            <person name="Palmer J.M."/>
        </authorList>
    </citation>
    <scope>NUCLEOTIDE SEQUENCE [LARGE SCALE GENOMIC DNA]</scope>
    <source>
        <strain evidence="2 3">TWF730</strain>
    </source>
</reference>
<keyword evidence="3" id="KW-1185">Reference proteome</keyword>
<sequence length="619" mass="69742">MSCPTTPEDEIRKQVCLQLDQPNGSPEPWKAGQTITVTFFHDPAQDSTKLNTMTPRFRHLVEHYARMWERWTNLKFKFVDSDDADVRITSLKDGSYSTIGPTAQNCAYKDRRTMNLDCDGNDPVTSFSSTVSHQFGHVIGLKHHPQYPFHWIPNAVIDWYQNNTLWRKPEIERGFYNFENNAASCSRWDSGSIMNYYVGKGWNTEGVVGERGKVISEMDREVVGGMYPFGGSPETGAGADKLLDRTSYAVVEAYEYRNGKIYLNLFCQSESYSLYKMTYLFKVGNPKLLDPEWETERIALPLYGSAAPAPATPLTAVKYSMDDYKQVVHMFYLDRENNIRDCVFVNGELKDTNNLNVKVASYSRLSAITWRGKDEDHIRLYYQSEHDDHIQELIGTAKWNGTGPTTTWRMGAYINLGNESPLPGSDLSFVNLTWDTPCIRGFFQTSTGAIKQCQYTNDNWNILPNWMIYDIPYATSFTAKVHDKGKPESQKAVLYFKGRRYAGADEQYIFKAVPGSGEPEAEIPCSARVSIDSRMAFVSSDSGFRLFSTTDGKLMEWASPAKVDDFENPRVLRIHWSSILGQGGKNEGWGDEGGLVEPSKPGPPVSSGGGSWGDGGSSW</sequence>
<dbReference type="Proteomes" id="UP001373714">
    <property type="component" value="Unassembled WGS sequence"/>
</dbReference>
<dbReference type="SUPFAM" id="SSF89372">
    <property type="entry name" value="Fucose-specific lectin"/>
    <property type="match status" value="1"/>
</dbReference>
<accession>A0AAV9UN44</accession>
<dbReference type="Gene3D" id="2.120.10.70">
    <property type="entry name" value="Fucose-specific lectin"/>
    <property type="match status" value="1"/>
</dbReference>
<evidence type="ECO:0000256" key="1">
    <source>
        <dbReference type="SAM" id="MobiDB-lite"/>
    </source>
</evidence>
<organism evidence="2 3">
    <name type="scientific">Orbilia blumenaviensis</name>
    <dbReference type="NCBI Taxonomy" id="1796055"/>
    <lineage>
        <taxon>Eukaryota</taxon>
        <taxon>Fungi</taxon>
        <taxon>Dikarya</taxon>
        <taxon>Ascomycota</taxon>
        <taxon>Pezizomycotina</taxon>
        <taxon>Orbiliomycetes</taxon>
        <taxon>Orbiliales</taxon>
        <taxon>Orbiliaceae</taxon>
        <taxon>Orbilia</taxon>
    </lineage>
</organism>
<comment type="caution">
    <text evidence="2">The sequence shown here is derived from an EMBL/GenBank/DDBJ whole genome shotgun (WGS) entry which is preliminary data.</text>
</comment>
<dbReference type="SUPFAM" id="SSF55486">
    <property type="entry name" value="Metalloproteases ('zincins'), catalytic domain"/>
    <property type="match status" value="1"/>
</dbReference>
<dbReference type="Gene3D" id="3.40.390.10">
    <property type="entry name" value="Collagenase (Catalytic Domain)"/>
    <property type="match status" value="1"/>
</dbReference>
<proteinExistence type="predicted"/>
<dbReference type="AlphaFoldDB" id="A0AAV9UN44"/>
<name>A0AAV9UN44_9PEZI</name>
<feature type="region of interest" description="Disordered" evidence="1">
    <location>
        <begin position="583"/>
        <end position="619"/>
    </location>
</feature>
<feature type="compositionally biased region" description="Gly residues" evidence="1">
    <location>
        <begin position="583"/>
        <end position="593"/>
    </location>
</feature>
<evidence type="ECO:0008006" key="4">
    <source>
        <dbReference type="Google" id="ProtNLM"/>
    </source>
</evidence>
<evidence type="ECO:0000313" key="3">
    <source>
        <dbReference type="Proteomes" id="UP001373714"/>
    </source>
</evidence>
<feature type="compositionally biased region" description="Gly residues" evidence="1">
    <location>
        <begin position="607"/>
        <end position="619"/>
    </location>
</feature>
<dbReference type="GO" id="GO:0008237">
    <property type="term" value="F:metallopeptidase activity"/>
    <property type="evidence" value="ECO:0007669"/>
    <property type="project" value="InterPro"/>
</dbReference>
<gene>
    <name evidence="2" type="ORF">TWF730_010376</name>
</gene>
<dbReference type="EMBL" id="JAVHNS010000008">
    <property type="protein sequence ID" value="KAK6346043.1"/>
    <property type="molecule type" value="Genomic_DNA"/>
</dbReference>
<dbReference type="InterPro" id="IPR024079">
    <property type="entry name" value="MetalloPept_cat_dom_sf"/>
</dbReference>